<accession>A0A0W0DTP0</accession>
<dbReference type="GO" id="GO:0005634">
    <property type="term" value="C:nucleus"/>
    <property type="evidence" value="ECO:0007669"/>
    <property type="project" value="UniProtKB-SubCell"/>
</dbReference>
<dbReference type="AlphaFoldDB" id="A0A0W0DTP0"/>
<keyword evidence="7" id="KW-0539">Nucleus</keyword>
<dbReference type="PANTHER" id="PTHR14003:SF20">
    <property type="entry name" value="FINGER DOMAIN PROTEIN, PUTATIVE (AFU_ORTHOLOGUE AFUA_4G10380)-RELATED"/>
    <property type="match status" value="1"/>
</dbReference>
<dbReference type="FunFam" id="3.30.160.60:FF:001498">
    <property type="entry name" value="Zinc finger protein 404"/>
    <property type="match status" value="1"/>
</dbReference>
<keyword evidence="4" id="KW-0677">Repeat</keyword>
<keyword evidence="6" id="KW-0862">Zinc</keyword>
<evidence type="ECO:0000256" key="3">
    <source>
        <dbReference type="ARBA" id="ARBA00022723"/>
    </source>
</evidence>
<gene>
    <name evidence="10" type="ORF">AO440_003937</name>
</gene>
<dbReference type="Proteomes" id="UP000054886">
    <property type="component" value="Unassembled WGS sequence"/>
</dbReference>
<dbReference type="EMBL" id="LLZZ01000106">
    <property type="protein sequence ID" value="KTB08059.1"/>
    <property type="molecule type" value="Genomic_DNA"/>
</dbReference>
<feature type="compositionally biased region" description="Basic residues" evidence="8">
    <location>
        <begin position="257"/>
        <end position="267"/>
    </location>
</feature>
<dbReference type="InterPro" id="IPR036236">
    <property type="entry name" value="Znf_C2H2_sf"/>
</dbReference>
<comment type="caution">
    <text evidence="10">The sequence shown here is derived from an EMBL/GenBank/DDBJ whole genome shotgun (WGS) entry which is preliminary data.</text>
</comment>
<keyword evidence="2" id="KW-0678">Repressor</keyword>
<dbReference type="SUPFAM" id="SSF57667">
    <property type="entry name" value="beta-beta-alpha zinc fingers"/>
    <property type="match status" value="1"/>
</dbReference>
<dbReference type="PROSITE" id="PS50157">
    <property type="entry name" value="ZINC_FINGER_C2H2_2"/>
    <property type="match status" value="2"/>
</dbReference>
<dbReference type="PhylomeDB" id="A0A0W0DTP0"/>
<dbReference type="GO" id="GO:0008270">
    <property type="term" value="F:zinc ion binding"/>
    <property type="evidence" value="ECO:0007669"/>
    <property type="project" value="UniProtKB-KW"/>
</dbReference>
<evidence type="ECO:0000259" key="9">
    <source>
        <dbReference type="PROSITE" id="PS50157"/>
    </source>
</evidence>
<dbReference type="Gene3D" id="3.30.160.60">
    <property type="entry name" value="Classic Zinc Finger"/>
    <property type="match status" value="2"/>
</dbReference>
<evidence type="ECO:0000313" key="11">
    <source>
        <dbReference type="Proteomes" id="UP000054886"/>
    </source>
</evidence>
<dbReference type="InterPro" id="IPR013087">
    <property type="entry name" value="Znf_C2H2_type"/>
</dbReference>
<organism evidence="10 11">
    <name type="scientific">Candida glabrata</name>
    <name type="common">Yeast</name>
    <name type="synonym">Torulopsis glabrata</name>
    <dbReference type="NCBI Taxonomy" id="5478"/>
    <lineage>
        <taxon>Eukaryota</taxon>
        <taxon>Fungi</taxon>
        <taxon>Dikarya</taxon>
        <taxon>Ascomycota</taxon>
        <taxon>Saccharomycotina</taxon>
        <taxon>Saccharomycetes</taxon>
        <taxon>Saccharomycetales</taxon>
        <taxon>Saccharomycetaceae</taxon>
        <taxon>Nakaseomyces</taxon>
    </lineage>
</organism>
<dbReference type="PROSITE" id="PS00028">
    <property type="entry name" value="ZINC_FINGER_C2H2_1"/>
    <property type="match status" value="2"/>
</dbReference>
<protein>
    <submittedName>
        <fullName evidence="10">Zinc finger protein</fullName>
    </submittedName>
</protein>
<evidence type="ECO:0000256" key="8">
    <source>
        <dbReference type="SAM" id="MobiDB-lite"/>
    </source>
</evidence>
<evidence type="ECO:0000256" key="5">
    <source>
        <dbReference type="ARBA" id="ARBA00022771"/>
    </source>
</evidence>
<dbReference type="PANTHER" id="PTHR14003">
    <property type="entry name" value="TRANSCRIPTIONAL REPRESSOR PROTEIN YY"/>
    <property type="match status" value="1"/>
</dbReference>
<dbReference type="VEuPathDB" id="FungiDB:B1J91_M01870g"/>
<feature type="region of interest" description="Disordered" evidence="8">
    <location>
        <begin position="251"/>
        <end position="278"/>
    </location>
</feature>
<comment type="subcellular location">
    <subcellularLocation>
        <location evidence="1">Nucleus</location>
    </subcellularLocation>
</comment>
<feature type="domain" description="C2H2-type" evidence="9">
    <location>
        <begin position="201"/>
        <end position="225"/>
    </location>
</feature>
<dbReference type="VEuPathDB" id="FungiDB:CAGL0M01870g"/>
<dbReference type="Pfam" id="PF00096">
    <property type="entry name" value="zf-C2H2"/>
    <property type="match status" value="2"/>
</dbReference>
<dbReference type="GO" id="GO:0000981">
    <property type="term" value="F:DNA-binding transcription factor activity, RNA polymerase II-specific"/>
    <property type="evidence" value="ECO:0007669"/>
    <property type="project" value="TreeGrafter"/>
</dbReference>
<keyword evidence="5" id="KW-0863">Zinc-finger</keyword>
<reference evidence="10 11" key="1">
    <citation type="submission" date="2015-10" db="EMBL/GenBank/DDBJ databases">
        <title>Draft genomes sequences of Candida glabrata isolates 1A, 1B, 2A, 2B, 3A and 3B.</title>
        <authorList>
            <person name="Haavelsrud O.E."/>
            <person name="Gaustad P."/>
        </authorList>
    </citation>
    <scope>NUCLEOTIDE SEQUENCE [LARGE SCALE GENOMIC DNA]</scope>
    <source>
        <strain evidence="10">910700640</strain>
    </source>
</reference>
<dbReference type="SMART" id="SM00355">
    <property type="entry name" value="ZnF_C2H2"/>
    <property type="match status" value="2"/>
</dbReference>
<name>A0A0W0DTP0_CANGB</name>
<dbReference type="FunFam" id="3.30.160.60:FF:000100">
    <property type="entry name" value="Zinc finger 45-like"/>
    <property type="match status" value="1"/>
</dbReference>
<evidence type="ECO:0000256" key="2">
    <source>
        <dbReference type="ARBA" id="ARBA00022491"/>
    </source>
</evidence>
<evidence type="ECO:0000256" key="6">
    <source>
        <dbReference type="ARBA" id="ARBA00022833"/>
    </source>
</evidence>
<evidence type="ECO:0000256" key="1">
    <source>
        <dbReference type="ARBA" id="ARBA00004123"/>
    </source>
</evidence>
<keyword evidence="3" id="KW-0479">Metal-binding</keyword>
<proteinExistence type="predicted"/>
<dbReference type="GO" id="GO:0000978">
    <property type="term" value="F:RNA polymerase II cis-regulatory region sequence-specific DNA binding"/>
    <property type="evidence" value="ECO:0007669"/>
    <property type="project" value="TreeGrafter"/>
</dbReference>
<feature type="domain" description="C2H2-type" evidence="9">
    <location>
        <begin position="173"/>
        <end position="200"/>
    </location>
</feature>
<dbReference type="GO" id="GO:0000785">
    <property type="term" value="C:chromatin"/>
    <property type="evidence" value="ECO:0007669"/>
    <property type="project" value="TreeGrafter"/>
</dbReference>
<sequence length="315" mass="35700">MIFESNPLNSFMLDDEERFKIDDYLDCFNDMSLPAIQNTTVIQPFSMYNESYEKLFNETDSIISDEPSSVFELDTNSRRDTLKSEGFISLEHPDMLQKRDSDSQYHFKNELPYPRDEVVKMAEAYPPSLQKVEESVSPKSSCIQPADDETSNAFDEKFSAQAEINKTSEDTKFICKVCLKKFKRPSSLSTHMNIHTGEKPYPCPFDNCTKSFNAKSNMLRHYKLHFKLSNGAYILPTGEICAEKPTAKQLLQSSKRTSSRVQKKRKTSNTTTSTYVSDGYPSEVDVSGSATPLNNDVLCKPYLNVLHQGGEASSI</sequence>
<evidence type="ECO:0000256" key="4">
    <source>
        <dbReference type="ARBA" id="ARBA00022737"/>
    </source>
</evidence>
<dbReference type="GO" id="GO:0005667">
    <property type="term" value="C:transcription regulator complex"/>
    <property type="evidence" value="ECO:0007669"/>
    <property type="project" value="TreeGrafter"/>
</dbReference>
<dbReference type="VEuPathDB" id="FungiDB:GWK60_M01771"/>
<evidence type="ECO:0000256" key="7">
    <source>
        <dbReference type="ARBA" id="ARBA00023242"/>
    </source>
</evidence>
<evidence type="ECO:0000313" key="10">
    <source>
        <dbReference type="EMBL" id="KTB08059.1"/>
    </source>
</evidence>
<dbReference type="VEuPathDB" id="FungiDB:GVI51_M01771"/>
<dbReference type="OrthoDB" id="6077919at2759"/>